<comment type="caution">
    <text evidence="1">The sequence shown here is derived from an EMBL/GenBank/DDBJ whole genome shotgun (WGS) entry which is preliminary data.</text>
</comment>
<dbReference type="Proteomes" id="UP001177021">
    <property type="component" value="Unassembled WGS sequence"/>
</dbReference>
<gene>
    <name evidence="1" type="ORF">MILVUS5_LOCUS19943</name>
</gene>
<keyword evidence="2" id="KW-1185">Reference proteome</keyword>
<sequence>MAGGNNHQIPEHVEENNGQPMDYAPYHPQDGQFASVTEDSQGGQNMHDEPYNPEEPQIPVATPPQATSAMAIPPGAPVQNIMAALVNAINRQSDHILQQNQRFEQQNQRLESQSRRIEGNGASPPSSPFTHTCEEQILLQVTLTTSQKKREEDESEEKRGHISKLHPTEEALPEKGQSSSPPKTPIPGRKGQPPRPPLPKDPGTPSTGRSRETTGNGYLRWLDRSRRAHRESGGSPRVQKCTRLYQV</sequence>
<accession>A0ACB0K841</accession>
<evidence type="ECO:0000313" key="1">
    <source>
        <dbReference type="EMBL" id="CAJ2652468.1"/>
    </source>
</evidence>
<name>A0ACB0K841_TRIPR</name>
<evidence type="ECO:0000313" key="2">
    <source>
        <dbReference type="Proteomes" id="UP001177021"/>
    </source>
</evidence>
<reference evidence="1" key="1">
    <citation type="submission" date="2023-10" db="EMBL/GenBank/DDBJ databases">
        <authorList>
            <person name="Rodriguez Cubillos JULIANA M."/>
            <person name="De Vega J."/>
        </authorList>
    </citation>
    <scope>NUCLEOTIDE SEQUENCE</scope>
</reference>
<proteinExistence type="predicted"/>
<dbReference type="EMBL" id="CASHSV030000206">
    <property type="protein sequence ID" value="CAJ2652468.1"/>
    <property type="molecule type" value="Genomic_DNA"/>
</dbReference>
<organism evidence="1 2">
    <name type="scientific">Trifolium pratense</name>
    <name type="common">Red clover</name>
    <dbReference type="NCBI Taxonomy" id="57577"/>
    <lineage>
        <taxon>Eukaryota</taxon>
        <taxon>Viridiplantae</taxon>
        <taxon>Streptophyta</taxon>
        <taxon>Embryophyta</taxon>
        <taxon>Tracheophyta</taxon>
        <taxon>Spermatophyta</taxon>
        <taxon>Magnoliopsida</taxon>
        <taxon>eudicotyledons</taxon>
        <taxon>Gunneridae</taxon>
        <taxon>Pentapetalae</taxon>
        <taxon>rosids</taxon>
        <taxon>fabids</taxon>
        <taxon>Fabales</taxon>
        <taxon>Fabaceae</taxon>
        <taxon>Papilionoideae</taxon>
        <taxon>50 kb inversion clade</taxon>
        <taxon>NPAAA clade</taxon>
        <taxon>Hologalegina</taxon>
        <taxon>IRL clade</taxon>
        <taxon>Trifolieae</taxon>
        <taxon>Trifolium</taxon>
    </lineage>
</organism>
<protein>
    <submittedName>
        <fullName evidence="1">Uncharacterized protein</fullName>
    </submittedName>
</protein>